<dbReference type="Proteomes" id="UP000001292">
    <property type="component" value="Unassembled WGS sequence"/>
</dbReference>
<keyword evidence="2" id="KW-0812">Transmembrane</keyword>
<evidence type="ECO:0000313" key="3">
    <source>
        <dbReference type="EMBL" id="EDW46222.1"/>
    </source>
</evidence>
<feature type="region of interest" description="Disordered" evidence="1">
    <location>
        <begin position="1"/>
        <end position="32"/>
    </location>
</feature>
<keyword evidence="4" id="KW-1185">Reference proteome</keyword>
<accession>B4IEW8</accession>
<dbReference type="STRING" id="7238.B4IEW8"/>
<feature type="transmembrane region" description="Helical" evidence="2">
    <location>
        <begin position="335"/>
        <end position="359"/>
    </location>
</feature>
<reference evidence="3 4" key="1">
    <citation type="journal article" date="2007" name="Nature">
        <title>Evolution of genes and genomes on the Drosophila phylogeny.</title>
        <authorList>
            <consortium name="Drosophila 12 Genomes Consortium"/>
            <person name="Clark A.G."/>
            <person name="Eisen M.B."/>
            <person name="Smith D.R."/>
            <person name="Bergman C.M."/>
            <person name="Oliver B."/>
            <person name="Markow T.A."/>
            <person name="Kaufman T.C."/>
            <person name="Kellis M."/>
            <person name="Gelbart W."/>
            <person name="Iyer V.N."/>
            <person name="Pollard D.A."/>
            <person name="Sackton T.B."/>
            <person name="Larracuente A.M."/>
            <person name="Singh N.D."/>
            <person name="Abad J.P."/>
            <person name="Abt D.N."/>
            <person name="Adryan B."/>
            <person name="Aguade M."/>
            <person name="Akashi H."/>
            <person name="Anderson W.W."/>
            <person name="Aquadro C.F."/>
            <person name="Ardell D.H."/>
            <person name="Arguello R."/>
            <person name="Artieri C.G."/>
            <person name="Barbash D.A."/>
            <person name="Barker D."/>
            <person name="Barsanti P."/>
            <person name="Batterham P."/>
            <person name="Batzoglou S."/>
            <person name="Begun D."/>
            <person name="Bhutkar A."/>
            <person name="Blanco E."/>
            <person name="Bosak S.A."/>
            <person name="Bradley R.K."/>
            <person name="Brand A.D."/>
            <person name="Brent M.R."/>
            <person name="Brooks A.N."/>
            <person name="Brown R.H."/>
            <person name="Butlin R.K."/>
            <person name="Caggese C."/>
            <person name="Calvi B.R."/>
            <person name="Bernardo de Carvalho A."/>
            <person name="Caspi A."/>
            <person name="Castrezana S."/>
            <person name="Celniker S.E."/>
            <person name="Chang J.L."/>
            <person name="Chapple C."/>
            <person name="Chatterji S."/>
            <person name="Chinwalla A."/>
            <person name="Civetta A."/>
            <person name="Clifton S.W."/>
            <person name="Comeron J.M."/>
            <person name="Costello J.C."/>
            <person name="Coyne J.A."/>
            <person name="Daub J."/>
            <person name="David R.G."/>
            <person name="Delcher A.L."/>
            <person name="Delehaunty K."/>
            <person name="Do C.B."/>
            <person name="Ebling H."/>
            <person name="Edwards K."/>
            <person name="Eickbush T."/>
            <person name="Evans J.D."/>
            <person name="Filipski A."/>
            <person name="Findeiss S."/>
            <person name="Freyhult E."/>
            <person name="Fulton L."/>
            <person name="Fulton R."/>
            <person name="Garcia A.C."/>
            <person name="Gardiner A."/>
            <person name="Garfield D.A."/>
            <person name="Garvin B.E."/>
            <person name="Gibson G."/>
            <person name="Gilbert D."/>
            <person name="Gnerre S."/>
            <person name="Godfrey J."/>
            <person name="Good R."/>
            <person name="Gotea V."/>
            <person name="Gravely B."/>
            <person name="Greenberg A.J."/>
            <person name="Griffiths-Jones S."/>
            <person name="Gross S."/>
            <person name="Guigo R."/>
            <person name="Gustafson E.A."/>
            <person name="Haerty W."/>
            <person name="Hahn M.W."/>
            <person name="Halligan D.L."/>
            <person name="Halpern A.L."/>
            <person name="Halter G.M."/>
            <person name="Han M.V."/>
            <person name="Heger A."/>
            <person name="Hillier L."/>
            <person name="Hinrichs A.S."/>
            <person name="Holmes I."/>
            <person name="Hoskins R.A."/>
            <person name="Hubisz M.J."/>
            <person name="Hultmark D."/>
            <person name="Huntley M.A."/>
            <person name="Jaffe D.B."/>
            <person name="Jagadeeshan S."/>
            <person name="Jeck W.R."/>
            <person name="Johnson J."/>
            <person name="Jones C.D."/>
            <person name="Jordan W.C."/>
            <person name="Karpen G.H."/>
            <person name="Kataoka E."/>
            <person name="Keightley P.D."/>
            <person name="Kheradpour P."/>
            <person name="Kirkness E.F."/>
            <person name="Koerich L.B."/>
            <person name="Kristiansen K."/>
            <person name="Kudrna D."/>
            <person name="Kulathinal R.J."/>
            <person name="Kumar S."/>
            <person name="Kwok R."/>
            <person name="Lander E."/>
            <person name="Langley C.H."/>
            <person name="Lapoint R."/>
            <person name="Lazzaro B.P."/>
            <person name="Lee S.J."/>
            <person name="Levesque L."/>
            <person name="Li R."/>
            <person name="Lin C.F."/>
            <person name="Lin M.F."/>
            <person name="Lindblad-Toh K."/>
            <person name="Llopart A."/>
            <person name="Long M."/>
            <person name="Low L."/>
            <person name="Lozovsky E."/>
            <person name="Lu J."/>
            <person name="Luo M."/>
            <person name="Machado C.A."/>
            <person name="Makalowski W."/>
            <person name="Marzo M."/>
            <person name="Matsuda M."/>
            <person name="Matzkin L."/>
            <person name="McAllister B."/>
            <person name="McBride C.S."/>
            <person name="McKernan B."/>
            <person name="McKernan K."/>
            <person name="Mendez-Lago M."/>
            <person name="Minx P."/>
            <person name="Mollenhauer M.U."/>
            <person name="Montooth K."/>
            <person name="Mount S.M."/>
            <person name="Mu X."/>
            <person name="Myers E."/>
            <person name="Negre B."/>
            <person name="Newfeld S."/>
            <person name="Nielsen R."/>
            <person name="Noor M.A."/>
            <person name="O'Grady P."/>
            <person name="Pachter L."/>
            <person name="Papaceit M."/>
            <person name="Parisi M.J."/>
            <person name="Parisi M."/>
            <person name="Parts L."/>
            <person name="Pedersen J.S."/>
            <person name="Pesole G."/>
            <person name="Phillippy A.M."/>
            <person name="Ponting C.P."/>
            <person name="Pop M."/>
            <person name="Porcelli D."/>
            <person name="Powell J.R."/>
            <person name="Prohaska S."/>
            <person name="Pruitt K."/>
            <person name="Puig M."/>
            <person name="Quesneville H."/>
            <person name="Ram K.R."/>
            <person name="Rand D."/>
            <person name="Rasmussen M.D."/>
            <person name="Reed L.K."/>
            <person name="Reenan R."/>
            <person name="Reily A."/>
            <person name="Remington K.A."/>
            <person name="Rieger T.T."/>
            <person name="Ritchie M.G."/>
            <person name="Robin C."/>
            <person name="Rogers Y.H."/>
            <person name="Rohde C."/>
            <person name="Rozas J."/>
            <person name="Rubenfield M.J."/>
            <person name="Ruiz A."/>
            <person name="Russo S."/>
            <person name="Salzberg S.L."/>
            <person name="Sanchez-Gracia A."/>
            <person name="Saranga D.J."/>
            <person name="Sato H."/>
            <person name="Schaeffer S.W."/>
            <person name="Schatz M.C."/>
            <person name="Schlenke T."/>
            <person name="Schwartz R."/>
            <person name="Segarra C."/>
            <person name="Singh R.S."/>
            <person name="Sirot L."/>
            <person name="Sirota M."/>
            <person name="Sisneros N.B."/>
            <person name="Smith C.D."/>
            <person name="Smith T.F."/>
            <person name="Spieth J."/>
            <person name="Stage D.E."/>
            <person name="Stark A."/>
            <person name="Stephan W."/>
            <person name="Strausberg R.L."/>
            <person name="Strempel S."/>
            <person name="Sturgill D."/>
            <person name="Sutton G."/>
            <person name="Sutton G.G."/>
            <person name="Tao W."/>
            <person name="Teichmann S."/>
            <person name="Tobari Y.N."/>
            <person name="Tomimura Y."/>
            <person name="Tsolas J.M."/>
            <person name="Valente V.L."/>
            <person name="Venter E."/>
            <person name="Venter J.C."/>
            <person name="Vicario S."/>
            <person name="Vieira F.G."/>
            <person name="Vilella A.J."/>
            <person name="Villasante A."/>
            <person name="Walenz B."/>
            <person name="Wang J."/>
            <person name="Wasserman M."/>
            <person name="Watts T."/>
            <person name="Wilson D."/>
            <person name="Wilson R.K."/>
            <person name="Wing R.A."/>
            <person name="Wolfner M.F."/>
            <person name="Wong A."/>
            <person name="Wong G.K."/>
            <person name="Wu C.I."/>
            <person name="Wu G."/>
            <person name="Yamamoto D."/>
            <person name="Yang H.P."/>
            <person name="Yang S.P."/>
            <person name="Yorke J.A."/>
            <person name="Yoshida K."/>
            <person name="Zdobnov E."/>
            <person name="Zhang P."/>
            <person name="Zhang Y."/>
            <person name="Zimin A.V."/>
            <person name="Baldwin J."/>
            <person name="Abdouelleil A."/>
            <person name="Abdulkadir J."/>
            <person name="Abebe A."/>
            <person name="Abera B."/>
            <person name="Abreu J."/>
            <person name="Acer S.C."/>
            <person name="Aftuck L."/>
            <person name="Alexander A."/>
            <person name="An P."/>
            <person name="Anderson E."/>
            <person name="Anderson S."/>
            <person name="Arachi H."/>
            <person name="Azer M."/>
            <person name="Bachantsang P."/>
            <person name="Barry A."/>
            <person name="Bayul T."/>
            <person name="Berlin A."/>
            <person name="Bessette D."/>
            <person name="Bloom T."/>
            <person name="Blye J."/>
            <person name="Boguslavskiy L."/>
            <person name="Bonnet C."/>
            <person name="Boukhgalter B."/>
            <person name="Bourzgui I."/>
            <person name="Brown A."/>
            <person name="Cahill P."/>
            <person name="Channer S."/>
            <person name="Cheshatsang Y."/>
            <person name="Chuda L."/>
            <person name="Citroen M."/>
            <person name="Collymore A."/>
            <person name="Cooke P."/>
            <person name="Costello M."/>
            <person name="D'Aco K."/>
            <person name="Daza R."/>
            <person name="De Haan G."/>
            <person name="DeGray S."/>
            <person name="DeMaso C."/>
            <person name="Dhargay N."/>
            <person name="Dooley K."/>
            <person name="Dooley E."/>
            <person name="Doricent M."/>
            <person name="Dorje P."/>
            <person name="Dorjee K."/>
            <person name="Dupes A."/>
            <person name="Elong R."/>
            <person name="Falk J."/>
            <person name="Farina A."/>
            <person name="Faro S."/>
            <person name="Ferguson D."/>
            <person name="Fisher S."/>
            <person name="Foley C.D."/>
            <person name="Franke A."/>
            <person name="Friedrich D."/>
            <person name="Gadbois L."/>
            <person name="Gearin G."/>
            <person name="Gearin C.R."/>
            <person name="Giannoukos G."/>
            <person name="Goode T."/>
            <person name="Graham J."/>
            <person name="Grandbois E."/>
            <person name="Grewal S."/>
            <person name="Gyaltsen K."/>
            <person name="Hafez N."/>
            <person name="Hagos B."/>
            <person name="Hall J."/>
            <person name="Henson C."/>
            <person name="Hollinger A."/>
            <person name="Honan T."/>
            <person name="Huard M.D."/>
            <person name="Hughes L."/>
            <person name="Hurhula B."/>
            <person name="Husby M.E."/>
            <person name="Kamat A."/>
            <person name="Kanga B."/>
            <person name="Kashin S."/>
            <person name="Khazanovich D."/>
            <person name="Kisner P."/>
            <person name="Lance K."/>
            <person name="Lara M."/>
            <person name="Lee W."/>
            <person name="Lennon N."/>
            <person name="Letendre F."/>
            <person name="LeVine R."/>
            <person name="Lipovsky A."/>
            <person name="Liu X."/>
            <person name="Liu J."/>
            <person name="Liu S."/>
            <person name="Lokyitsang T."/>
            <person name="Lokyitsang Y."/>
            <person name="Lubonja R."/>
            <person name="Lui A."/>
            <person name="MacDonald P."/>
            <person name="Magnisalis V."/>
            <person name="Maru K."/>
            <person name="Matthews C."/>
            <person name="McCusker W."/>
            <person name="McDonough S."/>
            <person name="Mehta T."/>
            <person name="Meldrim J."/>
            <person name="Meneus L."/>
            <person name="Mihai O."/>
            <person name="Mihalev A."/>
            <person name="Mihova T."/>
            <person name="Mittelman R."/>
            <person name="Mlenga V."/>
            <person name="Montmayeur A."/>
            <person name="Mulrain L."/>
            <person name="Navidi A."/>
            <person name="Naylor J."/>
            <person name="Negash T."/>
            <person name="Nguyen T."/>
            <person name="Nguyen N."/>
            <person name="Nicol R."/>
            <person name="Norbu C."/>
            <person name="Norbu N."/>
            <person name="Novod N."/>
            <person name="O'Neill B."/>
            <person name="Osman S."/>
            <person name="Markiewicz E."/>
            <person name="Oyono O.L."/>
            <person name="Patti C."/>
            <person name="Phunkhang P."/>
            <person name="Pierre F."/>
            <person name="Priest M."/>
            <person name="Raghuraman S."/>
            <person name="Rege F."/>
            <person name="Reyes R."/>
            <person name="Rise C."/>
            <person name="Rogov P."/>
            <person name="Ross K."/>
            <person name="Ryan E."/>
            <person name="Settipalli S."/>
            <person name="Shea T."/>
            <person name="Sherpa N."/>
            <person name="Shi L."/>
            <person name="Shih D."/>
            <person name="Sparrow T."/>
            <person name="Spaulding J."/>
            <person name="Stalker J."/>
            <person name="Stange-Thomann N."/>
            <person name="Stavropoulos S."/>
            <person name="Stone C."/>
            <person name="Strader C."/>
            <person name="Tesfaye S."/>
            <person name="Thomson T."/>
            <person name="Thoulutsang Y."/>
            <person name="Thoulutsang D."/>
            <person name="Topham K."/>
            <person name="Topping I."/>
            <person name="Tsamla T."/>
            <person name="Vassiliev H."/>
            <person name="Vo A."/>
            <person name="Wangchuk T."/>
            <person name="Wangdi T."/>
            <person name="Weiand M."/>
            <person name="Wilkinson J."/>
            <person name="Wilson A."/>
            <person name="Yadav S."/>
            <person name="Young G."/>
            <person name="Yu Q."/>
            <person name="Zembek L."/>
            <person name="Zhong D."/>
            <person name="Zimmer A."/>
            <person name="Zwirko Z."/>
            <person name="Jaffe D.B."/>
            <person name="Alvarez P."/>
            <person name="Brockman W."/>
            <person name="Butler J."/>
            <person name="Chin C."/>
            <person name="Gnerre S."/>
            <person name="Grabherr M."/>
            <person name="Kleber M."/>
            <person name="Mauceli E."/>
            <person name="MacCallum I."/>
        </authorList>
    </citation>
    <scope>NUCLEOTIDE SEQUENCE [LARGE SCALE GENOMIC DNA]</scope>
    <source>
        <strain evidence="4">Rob3c / Tucson 14021-0248.25</strain>
    </source>
</reference>
<dbReference type="OMA" id="PPTIVLW"/>
<dbReference type="HOGENOM" id="CLU_535615_0_0_1"/>
<gene>
    <name evidence="3" type="primary">Dsec\GM13483</name>
    <name evidence="3" type="ORF">Dsec_GM13483</name>
</gene>
<sequence>MERRRPRKSSRKYVRSKSNPSVGGGVAEGSPSALPATAKAVLLQPDGNKAPTMMTSLLGERLKRVSRIARAPHSLQVTENPEEGGAPIVPLRESGASVVSEVNPGVMVIPEAASPRGSAVHGPHASLVFSAGARDSDSTRVSEEVVDVFRTSSARTTSNEPAGGNLRFESTPVAIDGNISFSPNAIYDQNRYSSMMSNGDYNNGNRAWEPATMAGRCGNNKLPLDLPAETPWDSPSVWAPANLGQDRCSLGVACDEDCGYGTGCDFGCGQAHGVDPGSFLGSGTMGTGPLTLATGSGGPPVQSALRGAQGGGYKPVGAGQRGTFGTDFGSEQLNFFITFLLEVLGVLVFFAICTITFWITLGYHVVQLLVDLKNADRNIQVAVAIVFGLLLVAFAISQVTNLSGSCCHSRDRARSRAKSGGIGFFHRSTKAKTKSCASKAKTCAHKPKIKKAATCGPSLGFHTHRKTRYTDCEGRAIFLSSRRYAIPTEMKQPPTIVLWMRDTLARMLQ</sequence>
<dbReference type="EMBL" id="CH480832">
    <property type="protein sequence ID" value="EDW46222.1"/>
    <property type="molecule type" value="Genomic_DNA"/>
</dbReference>
<feature type="transmembrane region" description="Helical" evidence="2">
    <location>
        <begin position="379"/>
        <end position="402"/>
    </location>
</feature>
<feature type="compositionally biased region" description="Basic residues" evidence="1">
    <location>
        <begin position="1"/>
        <end position="15"/>
    </location>
</feature>
<protein>
    <submittedName>
        <fullName evidence="3">GM13483</fullName>
    </submittedName>
</protein>
<name>B4IEW8_DROSE</name>
<keyword evidence="2" id="KW-1133">Transmembrane helix</keyword>
<dbReference type="AlphaFoldDB" id="B4IEW8"/>
<keyword evidence="2" id="KW-0472">Membrane</keyword>
<evidence type="ECO:0000313" key="4">
    <source>
        <dbReference type="Proteomes" id="UP000001292"/>
    </source>
</evidence>
<evidence type="ECO:0000256" key="2">
    <source>
        <dbReference type="SAM" id="Phobius"/>
    </source>
</evidence>
<evidence type="ECO:0000256" key="1">
    <source>
        <dbReference type="SAM" id="MobiDB-lite"/>
    </source>
</evidence>
<dbReference type="PhylomeDB" id="B4IEW8"/>
<organism evidence="4">
    <name type="scientific">Drosophila sechellia</name>
    <name type="common">Fruit fly</name>
    <dbReference type="NCBI Taxonomy" id="7238"/>
    <lineage>
        <taxon>Eukaryota</taxon>
        <taxon>Metazoa</taxon>
        <taxon>Ecdysozoa</taxon>
        <taxon>Arthropoda</taxon>
        <taxon>Hexapoda</taxon>
        <taxon>Insecta</taxon>
        <taxon>Pterygota</taxon>
        <taxon>Neoptera</taxon>
        <taxon>Endopterygota</taxon>
        <taxon>Diptera</taxon>
        <taxon>Brachycera</taxon>
        <taxon>Muscomorpha</taxon>
        <taxon>Ephydroidea</taxon>
        <taxon>Drosophilidae</taxon>
        <taxon>Drosophila</taxon>
        <taxon>Sophophora</taxon>
    </lineage>
</organism>
<proteinExistence type="predicted"/>